<dbReference type="InterPro" id="IPR018550">
    <property type="entry name" value="Lipid-A_deacylase-rel"/>
</dbReference>
<dbReference type="Gene3D" id="2.40.160.20">
    <property type="match status" value="1"/>
</dbReference>
<keyword evidence="1" id="KW-0812">Transmembrane</keyword>
<dbReference type="EMBL" id="JAEKFT010000010">
    <property type="protein sequence ID" value="MBT0961671.1"/>
    <property type="molecule type" value="Genomic_DNA"/>
</dbReference>
<dbReference type="RefSeq" id="WP_214361427.1">
    <property type="nucleotide sequence ID" value="NZ_JAEKFT010000010.1"/>
</dbReference>
<evidence type="ECO:0000256" key="1">
    <source>
        <dbReference type="SAM" id="Phobius"/>
    </source>
</evidence>
<protein>
    <submittedName>
        <fullName evidence="2">Acyloxyacyl hydrolase</fullName>
    </submittedName>
</protein>
<dbReference type="Pfam" id="PF09411">
    <property type="entry name" value="PagL"/>
    <property type="match status" value="1"/>
</dbReference>
<comment type="caution">
    <text evidence="2">The sequence shown here is derived from an EMBL/GenBank/DDBJ whole genome shotgun (WGS) entry which is preliminary data.</text>
</comment>
<dbReference type="AlphaFoldDB" id="A0A944DAX8"/>
<dbReference type="GO" id="GO:0016787">
    <property type="term" value="F:hydrolase activity"/>
    <property type="evidence" value="ECO:0007669"/>
    <property type="project" value="UniProtKB-KW"/>
</dbReference>
<sequence length="166" mass="18177">MTLLDRLRAIKPTAWAVLAFIVAIILGILSAIEAHAEQGFRVALGRTVVNSSATFGEFGYEFPSGWELTGTAMGATDTKRGQQGEVQALSFSRLVRPDWHLAGANVYLRLGVAYVDGAELIGDTNFRLGIGLEWQRALQIEYVHWSSAGIHQPNTGIDGVQLRFIY</sequence>
<dbReference type="Proteomes" id="UP000694660">
    <property type="component" value="Unassembled WGS sequence"/>
</dbReference>
<name>A0A944DAX8_DENI1</name>
<evidence type="ECO:0000313" key="2">
    <source>
        <dbReference type="EMBL" id="MBT0961671.1"/>
    </source>
</evidence>
<accession>A0A944DAX8</accession>
<proteinExistence type="predicted"/>
<organism evidence="2 3">
    <name type="scientific">Denitromonas iodatirespirans</name>
    <dbReference type="NCBI Taxonomy" id="2795389"/>
    <lineage>
        <taxon>Bacteria</taxon>
        <taxon>Pseudomonadati</taxon>
        <taxon>Pseudomonadota</taxon>
        <taxon>Betaproteobacteria</taxon>
        <taxon>Rhodocyclales</taxon>
        <taxon>Zoogloeaceae</taxon>
        <taxon>Denitromonas</taxon>
    </lineage>
</organism>
<keyword evidence="1" id="KW-0472">Membrane</keyword>
<feature type="transmembrane region" description="Helical" evidence="1">
    <location>
        <begin position="12"/>
        <end position="32"/>
    </location>
</feature>
<keyword evidence="2" id="KW-0378">Hydrolase</keyword>
<keyword evidence="1" id="KW-1133">Transmembrane helix</keyword>
<gene>
    <name evidence="2" type="ORF">I8J34_10860</name>
</gene>
<reference evidence="3" key="1">
    <citation type="journal article" date="2022" name="ISME J.">
        <title>Genetic and phylogenetic analysis of dissimilatory iodate-reducing bacteria identifies potential niches across the world's oceans.</title>
        <authorList>
            <person name="Reyes-Umana V."/>
            <person name="Henning Z."/>
            <person name="Lee K."/>
            <person name="Barnum T.P."/>
            <person name="Coates J.D."/>
        </authorList>
    </citation>
    <scope>NUCLEOTIDE SEQUENCE [LARGE SCALE GENOMIC DNA]</scope>
    <source>
        <strain evidence="3">IR12</strain>
    </source>
</reference>
<keyword evidence="3" id="KW-1185">Reference proteome</keyword>
<evidence type="ECO:0000313" key="3">
    <source>
        <dbReference type="Proteomes" id="UP000694660"/>
    </source>
</evidence>